<keyword evidence="2" id="KW-1185">Reference proteome</keyword>
<dbReference type="Proteomes" id="UP001224890">
    <property type="component" value="Unassembled WGS sequence"/>
</dbReference>
<sequence>MTTHKEYRPMHEAELKVYGAKYLEIKEEKESRSAVYMRVSETEIRIELFYEDIVIPKAEFDLAMGKHGQNAVLRHTLRRKHKRLGQHSKKKDRLVTARYEFRHPGATTK</sequence>
<comment type="caution">
    <text evidence="1">The sequence shown here is derived from an EMBL/GenBank/DDBJ whole genome shotgun (WGS) entry which is preliminary data.</text>
</comment>
<protein>
    <submittedName>
        <fullName evidence="1">Uncharacterized protein</fullName>
    </submittedName>
</protein>
<evidence type="ECO:0000313" key="1">
    <source>
        <dbReference type="EMBL" id="KAK1656975.1"/>
    </source>
</evidence>
<name>A0AAJ0A5R7_9PEZI</name>
<proteinExistence type="predicted"/>
<gene>
    <name evidence="1" type="ORF">BDP55DRAFT_639161</name>
</gene>
<dbReference type="GeneID" id="85457734"/>
<accession>A0AAJ0A5R7</accession>
<evidence type="ECO:0000313" key="2">
    <source>
        <dbReference type="Proteomes" id="UP001224890"/>
    </source>
</evidence>
<dbReference type="RefSeq" id="XP_060421739.1">
    <property type="nucleotide sequence ID" value="XM_060573208.1"/>
</dbReference>
<dbReference type="AlphaFoldDB" id="A0AAJ0A5R7"/>
<organism evidence="1 2">
    <name type="scientific">Colletotrichum godetiae</name>
    <dbReference type="NCBI Taxonomy" id="1209918"/>
    <lineage>
        <taxon>Eukaryota</taxon>
        <taxon>Fungi</taxon>
        <taxon>Dikarya</taxon>
        <taxon>Ascomycota</taxon>
        <taxon>Pezizomycotina</taxon>
        <taxon>Sordariomycetes</taxon>
        <taxon>Hypocreomycetidae</taxon>
        <taxon>Glomerellales</taxon>
        <taxon>Glomerellaceae</taxon>
        <taxon>Colletotrichum</taxon>
        <taxon>Colletotrichum acutatum species complex</taxon>
    </lineage>
</organism>
<reference evidence="1" key="1">
    <citation type="submission" date="2021-06" db="EMBL/GenBank/DDBJ databases">
        <title>Comparative genomics, transcriptomics and evolutionary studies reveal genomic signatures of adaptation to plant cell wall in hemibiotrophic fungi.</title>
        <authorList>
            <consortium name="DOE Joint Genome Institute"/>
            <person name="Baroncelli R."/>
            <person name="Diaz J.F."/>
            <person name="Benocci T."/>
            <person name="Peng M."/>
            <person name="Battaglia E."/>
            <person name="Haridas S."/>
            <person name="Andreopoulos W."/>
            <person name="Labutti K."/>
            <person name="Pangilinan J."/>
            <person name="Floch G.L."/>
            <person name="Makela M.R."/>
            <person name="Henrissat B."/>
            <person name="Grigoriev I.V."/>
            <person name="Crouch J.A."/>
            <person name="De Vries R.P."/>
            <person name="Sukno S.A."/>
            <person name="Thon M.R."/>
        </authorList>
    </citation>
    <scope>NUCLEOTIDE SEQUENCE</scope>
    <source>
        <strain evidence="1">CBS 193.32</strain>
    </source>
</reference>
<dbReference type="EMBL" id="JAHMHR010000110">
    <property type="protein sequence ID" value="KAK1656975.1"/>
    <property type="molecule type" value="Genomic_DNA"/>
</dbReference>